<dbReference type="GeneID" id="43616536"/>
<gene>
    <name evidence="2" type="ORF">CGGC5_v011615</name>
</gene>
<accession>A0A7J6IXH0</accession>
<proteinExistence type="predicted"/>
<reference evidence="2 3" key="1">
    <citation type="submission" date="2012-08" db="EMBL/GenBank/DDBJ databases">
        <authorList>
            <person name="Gan P.H.P."/>
            <person name="Ikeda K."/>
            <person name="Irieda H."/>
            <person name="Narusaka M."/>
            <person name="O'Connell R.J."/>
            <person name="Narusaka Y."/>
            <person name="Takano Y."/>
            <person name="Kubo Y."/>
            <person name="Shirasu K."/>
        </authorList>
    </citation>
    <scope>NUCLEOTIDE SEQUENCE [LARGE SCALE GENOMIC DNA]</scope>
    <source>
        <strain evidence="2 3">Nara gc5</strain>
    </source>
</reference>
<feature type="compositionally biased region" description="Polar residues" evidence="1">
    <location>
        <begin position="19"/>
        <end position="44"/>
    </location>
</feature>
<name>A0A7J6IXH0_COLFN</name>
<protein>
    <submittedName>
        <fullName evidence="2">Uncharacterized protein</fullName>
    </submittedName>
</protein>
<feature type="compositionally biased region" description="Basic and acidic residues" evidence="1">
    <location>
        <begin position="59"/>
        <end position="88"/>
    </location>
</feature>
<dbReference type="InParanoid" id="A0A7J6IXH0"/>
<dbReference type="EMBL" id="ANPB02000006">
    <property type="protein sequence ID" value="KAF4481270.1"/>
    <property type="molecule type" value="Genomic_DNA"/>
</dbReference>
<comment type="caution">
    <text evidence="2">The sequence shown here is derived from an EMBL/GenBank/DDBJ whole genome shotgun (WGS) entry which is preliminary data.</text>
</comment>
<evidence type="ECO:0000256" key="1">
    <source>
        <dbReference type="SAM" id="MobiDB-lite"/>
    </source>
</evidence>
<organism evidence="2 3">
    <name type="scientific">Colletotrichum fructicola (strain Nara gc5)</name>
    <name type="common">Anthracnose fungus</name>
    <name type="synonym">Colletotrichum gloeosporioides (strain Nara gc5)</name>
    <dbReference type="NCBI Taxonomy" id="1213859"/>
    <lineage>
        <taxon>Eukaryota</taxon>
        <taxon>Fungi</taxon>
        <taxon>Dikarya</taxon>
        <taxon>Ascomycota</taxon>
        <taxon>Pezizomycotina</taxon>
        <taxon>Sordariomycetes</taxon>
        <taxon>Hypocreomycetidae</taxon>
        <taxon>Glomerellales</taxon>
        <taxon>Glomerellaceae</taxon>
        <taxon>Colletotrichum</taxon>
        <taxon>Colletotrichum gloeosporioides species complex</taxon>
    </lineage>
</organism>
<reference evidence="2 3" key="2">
    <citation type="submission" date="2020-04" db="EMBL/GenBank/DDBJ databases">
        <title>Genome sequencing and assembly of multiple isolates from the Colletotrichum gloeosporioides species complex.</title>
        <authorList>
            <person name="Gan P."/>
            <person name="Shirasu K."/>
        </authorList>
    </citation>
    <scope>NUCLEOTIDE SEQUENCE [LARGE SCALE GENOMIC DNA]</scope>
    <source>
        <strain evidence="2 3">Nara gc5</strain>
    </source>
</reference>
<dbReference type="AlphaFoldDB" id="A0A7J6IXH0"/>
<evidence type="ECO:0000313" key="3">
    <source>
        <dbReference type="Proteomes" id="UP000011096"/>
    </source>
</evidence>
<dbReference type="RefSeq" id="XP_031888150.1">
    <property type="nucleotide sequence ID" value="XM_032032493.1"/>
</dbReference>
<evidence type="ECO:0000313" key="2">
    <source>
        <dbReference type="EMBL" id="KAF4481270.1"/>
    </source>
</evidence>
<keyword evidence="3" id="KW-1185">Reference proteome</keyword>
<feature type="region of interest" description="Disordered" evidence="1">
    <location>
        <begin position="18"/>
        <end position="88"/>
    </location>
</feature>
<dbReference type="OrthoDB" id="4161095at2759"/>
<dbReference type="Proteomes" id="UP000011096">
    <property type="component" value="Unassembled WGS sequence"/>
</dbReference>
<sequence length="88" mass="9596">MPIWSSSFVSFSSSISVNGKENSQRYAKQTQRSPDGTTIKTASQKGGGPMYTETLQYDSHGRPIVDGRALRSGPREAGRIEDVSDQKS</sequence>